<comment type="caution">
    <text evidence="1">The sequence shown here is derived from an EMBL/GenBank/DDBJ whole genome shotgun (WGS) entry which is preliminary data.</text>
</comment>
<sequence>MNKDEPTQIDPEEFAFRFAETARRMNYEDKELIPEAKKFLLSYLTAHYLIDDFNKLEAKEFTNGKKLNDLSFEEMIDHIQKLNSSQMFKGNLK</sequence>
<proteinExistence type="predicted"/>
<dbReference type="RefSeq" id="WP_198566649.1">
    <property type="nucleotide sequence ID" value="NZ_JACCPP010000023.1"/>
</dbReference>
<reference evidence="1" key="1">
    <citation type="submission" date="2020-07" db="EMBL/GenBank/DDBJ databases">
        <title>Comparative genomics analyses of Lactobacillus crispatus isolated from different ecological niches.</title>
        <authorList>
            <person name="Mancino W."/>
            <person name="Mancabelli L."/>
            <person name="Lugli G.A."/>
            <person name="Milani C."/>
            <person name="Viappiani A."/>
            <person name="Anzalone R."/>
            <person name="Longhi G."/>
            <person name="Ventura M."/>
            <person name="Turroni F."/>
        </authorList>
    </citation>
    <scope>NUCLEOTIDE SEQUENCE</scope>
    <source>
        <strain evidence="1">LB65</strain>
    </source>
</reference>
<gene>
    <name evidence="1" type="ORF">HYQ56_1436</name>
</gene>
<evidence type="ECO:0000313" key="2">
    <source>
        <dbReference type="Proteomes" id="UP001194414"/>
    </source>
</evidence>
<accession>A0AAW4DPW0</accession>
<dbReference type="EMBL" id="JACCPP010000023">
    <property type="protein sequence ID" value="MBI1708452.1"/>
    <property type="molecule type" value="Genomic_DNA"/>
</dbReference>
<name>A0AAW4DPW0_9LACO</name>
<dbReference type="AlphaFoldDB" id="A0AAW4DPW0"/>
<dbReference type="Proteomes" id="UP001194414">
    <property type="component" value="Unassembled WGS sequence"/>
</dbReference>
<evidence type="ECO:0000313" key="1">
    <source>
        <dbReference type="EMBL" id="MBI1708452.1"/>
    </source>
</evidence>
<organism evidence="1 2">
    <name type="scientific">Lactobacillus crispatus</name>
    <dbReference type="NCBI Taxonomy" id="47770"/>
    <lineage>
        <taxon>Bacteria</taxon>
        <taxon>Bacillati</taxon>
        <taxon>Bacillota</taxon>
        <taxon>Bacilli</taxon>
        <taxon>Lactobacillales</taxon>
        <taxon>Lactobacillaceae</taxon>
        <taxon>Lactobacillus</taxon>
    </lineage>
</organism>
<protein>
    <submittedName>
        <fullName evidence="1">Uncharacterized protein</fullName>
    </submittedName>
</protein>